<dbReference type="Proteomes" id="UP000274504">
    <property type="component" value="Unassembled WGS sequence"/>
</dbReference>
<gene>
    <name evidence="2" type="ORF">HDID_LOCUS9325</name>
</gene>
<organism evidence="4">
    <name type="scientific">Hymenolepis diminuta</name>
    <name type="common">Rat tapeworm</name>
    <dbReference type="NCBI Taxonomy" id="6216"/>
    <lineage>
        <taxon>Eukaryota</taxon>
        <taxon>Metazoa</taxon>
        <taxon>Spiralia</taxon>
        <taxon>Lophotrochozoa</taxon>
        <taxon>Platyhelminthes</taxon>
        <taxon>Cestoda</taxon>
        <taxon>Eucestoda</taxon>
        <taxon>Cyclophyllidea</taxon>
        <taxon>Hymenolepididae</taxon>
        <taxon>Hymenolepis</taxon>
    </lineage>
</organism>
<proteinExistence type="predicted"/>
<dbReference type="InterPro" id="IPR038538">
    <property type="entry name" value="MTERF_sf"/>
</dbReference>
<dbReference type="AlphaFoldDB" id="A0A158QFR0"/>
<dbReference type="STRING" id="6216.A0A158QFR0"/>
<dbReference type="OrthoDB" id="6274321at2759"/>
<evidence type="ECO:0000313" key="3">
    <source>
        <dbReference type="Proteomes" id="UP000274504"/>
    </source>
</evidence>
<evidence type="ECO:0000256" key="1">
    <source>
        <dbReference type="SAM" id="MobiDB-lite"/>
    </source>
</evidence>
<reference evidence="2 3" key="2">
    <citation type="submission" date="2018-11" db="EMBL/GenBank/DDBJ databases">
        <authorList>
            <consortium name="Pathogen Informatics"/>
        </authorList>
    </citation>
    <scope>NUCLEOTIDE SEQUENCE [LARGE SCALE GENOMIC DNA]</scope>
</reference>
<dbReference type="Gene3D" id="1.25.70.10">
    <property type="entry name" value="Transcription termination factor 3, mitochondrial"/>
    <property type="match status" value="1"/>
</dbReference>
<evidence type="ECO:0000313" key="2">
    <source>
        <dbReference type="EMBL" id="VDL61643.1"/>
    </source>
</evidence>
<dbReference type="WBParaSite" id="HDID_0000932701-mRNA-1">
    <property type="protein sequence ID" value="HDID_0000932701-mRNA-1"/>
    <property type="gene ID" value="HDID_0000932701"/>
</dbReference>
<feature type="region of interest" description="Disordered" evidence="1">
    <location>
        <begin position="862"/>
        <end position="895"/>
    </location>
</feature>
<evidence type="ECO:0000313" key="4">
    <source>
        <dbReference type="WBParaSite" id="HDID_0000932701-mRNA-1"/>
    </source>
</evidence>
<sequence>MGHIEEIEALGKSLAAKIPWNEVDVGTCVSLLRYLRGEFGSGKEGISQEVCAQALSVLTSLLDNLLSTSECRDFLDQTEGRDHLVLSVLLQCLVNCHSYMKTHDMPTSGEITATITNILLYSPDICNWVYSLQSTTHFPLWRARIGYSAFVLITELITAALQSGIHPDFTRFLDHAAQCMRIIAVYGGENVQLMQNWYEHSILLISALCNVTPREAYWQQASKRLEHTIQLSSALGTILLLHNYEDGFREINTPSMVKLAELCMKFCGPLINQSSEMWIKTVMVILKHCIYESPFRIRHEQDSVKESHPLAKQLPDGDLPRMLGILRGAIHMILHLLPTICDPPETNWSMLDDEGLSELVFTIGDVMVLVDSLLQEHLSKQGPIGPRKKAPSLMSSMGAFSYKDPRSIAFAVFLKQELIRSLLSIIYYRPHMVPYFEKHIRVTSIECLESEVPINAPDMFWALVNSSQRDPSGVAAVEYTVVLLNRILKPELQTEEVLKASSALAKRMAELKPVATLREQVKSFADIDLSYSAFYTSFSSKLFRIRGGVLEARCLSSSLEMTEFSSSRILDPTQMERLIDQPAKAALFDTFLKVYPDFDGMIVEPLQDVAKLDSPSIINLLRVALSSDLPNTSGSFCNLETRLQIIQPDFVITQVMNPLMRFGVTNPQRIIRRCPNLFAAAALRDGEQSRLLVALSTLNGLLTRKELASVVKNFPSVLTRSREDLEKTYNYLTEMMGLEGSRSVLGNGSGGSRSAHENRHSTKLRLIASPAWRLPLRRTTARHSLLLFSGQWPPSLPRSVNKSRDQIVGQLLKCSPEKFSYWLEFPDGVPPGAESTRVPIFSAEDVRHFEKVCENLISDDDNDDIINFEDEVDNDSDLDDEEEYPVDESDIEGHS</sequence>
<reference evidence="4" key="1">
    <citation type="submission" date="2016-04" db="UniProtKB">
        <authorList>
            <consortium name="WormBaseParasite"/>
        </authorList>
    </citation>
    <scope>IDENTIFICATION</scope>
</reference>
<dbReference type="EMBL" id="UYSG01011263">
    <property type="protein sequence ID" value="VDL61643.1"/>
    <property type="molecule type" value="Genomic_DNA"/>
</dbReference>
<accession>A0A158QFR0</accession>
<protein>
    <submittedName>
        <fullName evidence="4">Protein dopey-2</fullName>
    </submittedName>
</protein>
<name>A0A158QFR0_HYMDI</name>